<organism evidence="2 3">
    <name type="scientific">Corynebacterium nasicanis</name>
    <dbReference type="NCBI Taxonomy" id="1448267"/>
    <lineage>
        <taxon>Bacteria</taxon>
        <taxon>Bacillati</taxon>
        <taxon>Actinomycetota</taxon>
        <taxon>Actinomycetes</taxon>
        <taxon>Mycobacteriales</taxon>
        <taxon>Corynebacteriaceae</taxon>
        <taxon>Corynebacterium</taxon>
    </lineage>
</organism>
<evidence type="ECO:0000313" key="3">
    <source>
        <dbReference type="Proteomes" id="UP001596244"/>
    </source>
</evidence>
<protein>
    <submittedName>
        <fullName evidence="2">Exonuclease SbcCD subunit D</fullName>
    </submittedName>
</protein>
<dbReference type="RefSeq" id="WP_377001602.1">
    <property type="nucleotide sequence ID" value="NZ_JBHSQE010000009.1"/>
</dbReference>
<keyword evidence="2" id="KW-0269">Exonuclease</keyword>
<dbReference type="InterPro" id="IPR029052">
    <property type="entry name" value="Metallo-depent_PP-like"/>
</dbReference>
<dbReference type="EMBL" id="JBHSQE010000009">
    <property type="protein sequence ID" value="MFC6146961.1"/>
    <property type="molecule type" value="Genomic_DNA"/>
</dbReference>
<keyword evidence="2" id="KW-0378">Hydrolase</keyword>
<dbReference type="InterPro" id="IPR004843">
    <property type="entry name" value="Calcineurin-like_PHP"/>
</dbReference>
<gene>
    <name evidence="2" type="ORF">ACFPUZ_09090</name>
</gene>
<dbReference type="Proteomes" id="UP001596244">
    <property type="component" value="Unassembled WGS sequence"/>
</dbReference>
<dbReference type="GO" id="GO:0004527">
    <property type="term" value="F:exonuclease activity"/>
    <property type="evidence" value="ECO:0007669"/>
    <property type="project" value="UniProtKB-KW"/>
</dbReference>
<keyword evidence="3" id="KW-1185">Reference proteome</keyword>
<evidence type="ECO:0000313" key="2">
    <source>
        <dbReference type="EMBL" id="MFC6146961.1"/>
    </source>
</evidence>
<name>A0ABW1QCF9_9CORY</name>
<sequence length="210" mass="22724">MDTVRLAAFADLHLGRKKAPGVRWAREVLIDAAARGADVVIFTGDLLDKKKATEKDLRDAVELFRFITRELALPLVHVWGNHDVGSGFIPHFPALEGVHRPEGGGVEKLEVPGIPLIFHAANVIADPDPRPTLRELPAVSGAGHVGVLHTEVEGVYTKNPCLPTTTSHLLSRGYSACLMGHVHSPVVLNEDPWVGWIGMGEILELEVPAT</sequence>
<dbReference type="PANTHER" id="PTHR30337">
    <property type="entry name" value="COMPONENT OF ATP-DEPENDENT DSDNA EXONUCLEASE"/>
    <property type="match status" value="1"/>
</dbReference>
<keyword evidence="2" id="KW-0540">Nuclease</keyword>
<dbReference type="SUPFAM" id="SSF56300">
    <property type="entry name" value="Metallo-dependent phosphatases"/>
    <property type="match status" value="1"/>
</dbReference>
<dbReference type="PANTHER" id="PTHR30337:SF0">
    <property type="entry name" value="NUCLEASE SBCCD SUBUNIT D"/>
    <property type="match status" value="1"/>
</dbReference>
<comment type="caution">
    <text evidence="2">The sequence shown here is derived from an EMBL/GenBank/DDBJ whole genome shotgun (WGS) entry which is preliminary data.</text>
</comment>
<dbReference type="InterPro" id="IPR050535">
    <property type="entry name" value="DNA_Repair-Maintenance_Comp"/>
</dbReference>
<accession>A0ABW1QCF9</accession>
<feature type="domain" description="Calcineurin-like phosphoesterase" evidence="1">
    <location>
        <begin position="5"/>
        <end position="184"/>
    </location>
</feature>
<dbReference type="Pfam" id="PF00149">
    <property type="entry name" value="Metallophos"/>
    <property type="match status" value="1"/>
</dbReference>
<evidence type="ECO:0000259" key="1">
    <source>
        <dbReference type="Pfam" id="PF00149"/>
    </source>
</evidence>
<proteinExistence type="predicted"/>
<reference evidence="3" key="1">
    <citation type="journal article" date="2019" name="Int. J. Syst. Evol. Microbiol.">
        <title>The Global Catalogue of Microorganisms (GCM) 10K type strain sequencing project: providing services to taxonomists for standard genome sequencing and annotation.</title>
        <authorList>
            <consortium name="The Broad Institute Genomics Platform"/>
            <consortium name="The Broad Institute Genome Sequencing Center for Infectious Disease"/>
            <person name="Wu L."/>
            <person name="Ma J."/>
        </authorList>
    </citation>
    <scope>NUCLEOTIDE SEQUENCE [LARGE SCALE GENOMIC DNA]</scope>
    <source>
        <strain evidence="3">CCUG 51943</strain>
    </source>
</reference>
<dbReference type="Gene3D" id="3.60.21.10">
    <property type="match status" value="1"/>
</dbReference>